<dbReference type="PANTHER" id="PTHR47187">
    <property type="entry name" value="NFATC2-INTERACTING PROTEIN"/>
    <property type="match status" value="1"/>
</dbReference>
<dbReference type="RefSeq" id="XP_026533305.1">
    <property type="nucleotide sequence ID" value="XM_026677520.1"/>
</dbReference>
<dbReference type="GO" id="GO:0045944">
    <property type="term" value="P:positive regulation of transcription by RNA polymerase II"/>
    <property type="evidence" value="ECO:0007669"/>
    <property type="project" value="TreeGrafter"/>
</dbReference>
<dbReference type="Proteomes" id="UP000504612">
    <property type="component" value="Unplaced"/>
</dbReference>
<dbReference type="InterPro" id="IPR029071">
    <property type="entry name" value="Ubiquitin-like_domsf"/>
</dbReference>
<accession>A0A6J1USI2</accession>
<dbReference type="InterPro" id="IPR000626">
    <property type="entry name" value="Ubiquitin-like_dom"/>
</dbReference>
<dbReference type="SUPFAM" id="SSF54236">
    <property type="entry name" value="Ubiquitin-like"/>
    <property type="match status" value="2"/>
</dbReference>
<dbReference type="GeneID" id="113418571"/>
<sequence>MKSWPRGDGPSVFLAPPQQAYTVSSDSEPEGTPKKPLPKRRRFLTSSVSIPVYSTKVQNSLKLLKNSLKLPDKIKERCNKNLPFSSEDEDEDEEEKPIPLKQLKNKPSRMFDQNFKNLSMSLSAAKKSLQDQGFDEDDVILVDAFEPRELMLKVRCRADIYKICILMTEPLQRVVDRMSQILKVHPSRILLLHYDSELSVDATPAKLDLGVADIIDCIVETSKQRADDPGILLLRVQGKDRRSVMEITIQKGEPLETLMNHYKEAQGLGRSKVVFYFDGQRLIETLTPEQLGMESGDVIEMWN</sequence>
<dbReference type="PROSITE" id="PS50053">
    <property type="entry name" value="UBIQUITIN_2"/>
    <property type="match status" value="1"/>
</dbReference>
<dbReference type="CDD" id="cd17078">
    <property type="entry name" value="Ubl_SLD1_NFATC2ip"/>
    <property type="match status" value="1"/>
</dbReference>
<dbReference type="InterPro" id="IPR052324">
    <property type="entry name" value="NFATC2-Int_DNA_Repair"/>
</dbReference>
<dbReference type="InterPro" id="IPR022617">
    <property type="entry name" value="Rad60/SUMO-like_dom"/>
</dbReference>
<name>A0A6J1USI2_9SAUR</name>
<keyword evidence="2" id="KW-0539">Nucleus</keyword>
<dbReference type="Pfam" id="PF11976">
    <property type="entry name" value="Rad60-SLD"/>
    <property type="match status" value="1"/>
</dbReference>
<evidence type="ECO:0000256" key="1">
    <source>
        <dbReference type="ARBA" id="ARBA00004123"/>
    </source>
</evidence>
<feature type="domain" description="Ubiquitin-like" evidence="6">
    <location>
        <begin position="232"/>
        <end position="301"/>
    </location>
</feature>
<dbReference type="Gene3D" id="3.10.20.90">
    <property type="entry name" value="Phosphatidylinositol 3-kinase Catalytic Subunit, Chain A, domain 1"/>
    <property type="match status" value="2"/>
</dbReference>
<reference evidence="8" key="1">
    <citation type="submission" date="2025-08" db="UniProtKB">
        <authorList>
            <consortium name="RefSeq"/>
        </authorList>
    </citation>
    <scope>IDENTIFICATION</scope>
</reference>
<evidence type="ECO:0000313" key="7">
    <source>
        <dbReference type="Proteomes" id="UP000504612"/>
    </source>
</evidence>
<evidence type="ECO:0000256" key="4">
    <source>
        <dbReference type="ARBA" id="ARBA00042764"/>
    </source>
</evidence>
<dbReference type="CTD" id="84901"/>
<keyword evidence="7" id="KW-1185">Reference proteome</keyword>
<protein>
    <recommendedName>
        <fullName evidence="3">NFATC2-interacting protein</fullName>
    </recommendedName>
    <alternativeName>
        <fullName evidence="4">Nuclear factor of activated T-cells, cytoplasmic 2-interacting protein</fullName>
    </alternativeName>
</protein>
<dbReference type="GO" id="GO:0005634">
    <property type="term" value="C:nucleus"/>
    <property type="evidence" value="ECO:0007669"/>
    <property type="project" value="UniProtKB-SubCell"/>
</dbReference>
<proteinExistence type="predicted"/>
<dbReference type="SMART" id="SM00213">
    <property type="entry name" value="UBQ"/>
    <property type="match status" value="2"/>
</dbReference>
<organism evidence="7 8">
    <name type="scientific">Notechis scutatus</name>
    <name type="common">mainland tiger snake</name>
    <dbReference type="NCBI Taxonomy" id="8663"/>
    <lineage>
        <taxon>Eukaryota</taxon>
        <taxon>Metazoa</taxon>
        <taxon>Chordata</taxon>
        <taxon>Craniata</taxon>
        <taxon>Vertebrata</taxon>
        <taxon>Euteleostomi</taxon>
        <taxon>Lepidosauria</taxon>
        <taxon>Squamata</taxon>
        <taxon>Bifurcata</taxon>
        <taxon>Unidentata</taxon>
        <taxon>Episquamata</taxon>
        <taxon>Toxicofera</taxon>
        <taxon>Serpentes</taxon>
        <taxon>Colubroidea</taxon>
        <taxon>Elapidae</taxon>
        <taxon>Hydrophiinae</taxon>
        <taxon>Notechis</taxon>
    </lineage>
</organism>
<comment type="subcellular location">
    <subcellularLocation>
        <location evidence="1">Nucleus</location>
    </subcellularLocation>
</comment>
<dbReference type="AlphaFoldDB" id="A0A6J1USI2"/>
<evidence type="ECO:0000256" key="3">
    <source>
        <dbReference type="ARBA" id="ARBA00039921"/>
    </source>
</evidence>
<evidence type="ECO:0000259" key="6">
    <source>
        <dbReference type="PROSITE" id="PS50053"/>
    </source>
</evidence>
<gene>
    <name evidence="8" type="primary">NFATC2IP</name>
</gene>
<dbReference type="KEGG" id="nss:113418571"/>
<feature type="region of interest" description="Disordered" evidence="5">
    <location>
        <begin position="1"/>
        <end position="42"/>
    </location>
</feature>
<dbReference type="PANTHER" id="PTHR47187:SF1">
    <property type="entry name" value="NFATC2-INTERACTING PROTEIN"/>
    <property type="match status" value="1"/>
</dbReference>
<evidence type="ECO:0000256" key="2">
    <source>
        <dbReference type="ARBA" id="ARBA00023242"/>
    </source>
</evidence>
<evidence type="ECO:0000256" key="5">
    <source>
        <dbReference type="SAM" id="MobiDB-lite"/>
    </source>
</evidence>
<evidence type="ECO:0000313" key="8">
    <source>
        <dbReference type="RefSeq" id="XP_026533305.1"/>
    </source>
</evidence>